<evidence type="ECO:0000256" key="3">
    <source>
        <dbReference type="ARBA" id="ARBA00023242"/>
    </source>
</evidence>
<sequence length="467" mass="50236">MTYAATSEGLECLVLLAYCYMDSGMPRRAWYLWRKGLGIAQMMGLHQLSAASPPSHPHTRLWHAVYHGDLFASLVLGLPRGFHNPYHDDSNLALPPSSSGKARDDGGNAWLEHFIRKCTLLAGKVIDRNAFWLAGGGKQAGATYMEDPLSRALHELKELPPDGWWHAPARLPAGPGLALDSAVATLLLQVFYFHTAMYIHLPALAAADPASSAECAAAASNLLQRYLPLRRGPSPAFESITSDFVAFTAAVVLAIYESLSAATTTNSQHSAPAVASVQEDECGREDAMAGALAMFIRLEREAVGPEDGEEELHMNRLPGQCLKILQLLYGAGQPVQAQEIRIPYFGKVLLGPVAASGPSTAQQQRDGPRQPSSSTTAAPWREEADPTPPSSGPSESMLHAPPSTGPPADRHHQQGHDNFSSLFWGSDGGPITLMEFTPEFGGGQGHFDIFSAGDLPLPDLGRYDWGM</sequence>
<reference evidence="6" key="3">
    <citation type="submission" date="2011-03" db="EMBL/GenBank/DDBJ databases">
        <title>Annotation of Magnaporthe poae ATCC 64411.</title>
        <authorList>
            <person name="Ma L.-J."/>
            <person name="Dead R."/>
            <person name="Young S.K."/>
            <person name="Zeng Q."/>
            <person name="Gargeya S."/>
            <person name="Fitzgerald M."/>
            <person name="Haas B."/>
            <person name="Abouelleil A."/>
            <person name="Alvarado L."/>
            <person name="Arachchi H.M."/>
            <person name="Berlin A."/>
            <person name="Brown A."/>
            <person name="Chapman S.B."/>
            <person name="Chen Z."/>
            <person name="Dunbar C."/>
            <person name="Freedman E."/>
            <person name="Gearin G."/>
            <person name="Gellesch M."/>
            <person name="Goldberg J."/>
            <person name="Griggs A."/>
            <person name="Gujja S."/>
            <person name="Heiman D."/>
            <person name="Howarth C."/>
            <person name="Larson L."/>
            <person name="Lui A."/>
            <person name="MacDonald P.J.P."/>
            <person name="Mehta T."/>
            <person name="Montmayeur A."/>
            <person name="Murphy C."/>
            <person name="Neiman D."/>
            <person name="Pearson M."/>
            <person name="Priest M."/>
            <person name="Roberts A."/>
            <person name="Saif S."/>
            <person name="Shea T."/>
            <person name="Shenoy N."/>
            <person name="Sisk P."/>
            <person name="Stolte C."/>
            <person name="Sykes S."/>
            <person name="Yandava C."/>
            <person name="Wortman J."/>
            <person name="Nusbaum C."/>
            <person name="Birren B."/>
        </authorList>
    </citation>
    <scope>NUCLEOTIDE SEQUENCE</scope>
    <source>
        <strain evidence="6">ATCC 64411</strain>
    </source>
</reference>
<keyword evidence="2" id="KW-0804">Transcription</keyword>
<reference evidence="7" key="5">
    <citation type="submission" date="2015-06" db="UniProtKB">
        <authorList>
            <consortium name="EnsemblFungi"/>
        </authorList>
    </citation>
    <scope>IDENTIFICATION</scope>
    <source>
        <strain evidence="7">ATCC 64411</strain>
    </source>
</reference>
<keyword evidence="1" id="KW-0805">Transcription regulation</keyword>
<dbReference type="GO" id="GO:0003677">
    <property type="term" value="F:DNA binding"/>
    <property type="evidence" value="ECO:0007669"/>
    <property type="project" value="InterPro"/>
</dbReference>
<dbReference type="CDD" id="cd12148">
    <property type="entry name" value="fungal_TF_MHR"/>
    <property type="match status" value="1"/>
</dbReference>
<dbReference type="InterPro" id="IPR007219">
    <property type="entry name" value="XnlR_reg_dom"/>
</dbReference>
<reference evidence="7" key="4">
    <citation type="journal article" date="2015" name="G3 (Bethesda)">
        <title>Genome sequences of three phytopathogenic species of the Magnaporthaceae family of fungi.</title>
        <authorList>
            <person name="Okagaki L.H."/>
            <person name="Nunes C.C."/>
            <person name="Sailsbery J."/>
            <person name="Clay B."/>
            <person name="Brown D."/>
            <person name="John T."/>
            <person name="Oh Y."/>
            <person name="Young N."/>
            <person name="Fitzgerald M."/>
            <person name="Haas B.J."/>
            <person name="Zeng Q."/>
            <person name="Young S."/>
            <person name="Adiconis X."/>
            <person name="Fan L."/>
            <person name="Levin J.Z."/>
            <person name="Mitchell T.K."/>
            <person name="Okubara P.A."/>
            <person name="Farman M.L."/>
            <person name="Kohn L.M."/>
            <person name="Birren B."/>
            <person name="Ma L.-J."/>
            <person name="Dean R.A."/>
        </authorList>
    </citation>
    <scope>NUCLEOTIDE SEQUENCE</scope>
    <source>
        <strain evidence="7">ATCC 64411 / 73-15</strain>
    </source>
</reference>
<reference evidence="6" key="1">
    <citation type="submission" date="2010-05" db="EMBL/GenBank/DDBJ databases">
        <title>The Genome Sequence of Magnaporthe poae strain ATCC 64411.</title>
        <authorList>
            <consortium name="The Broad Institute Genome Sequencing Platform"/>
            <consortium name="Broad Institute Genome Sequencing Center for Infectious Disease"/>
            <person name="Ma L.-J."/>
            <person name="Dead R."/>
            <person name="Young S."/>
            <person name="Zeng Q."/>
            <person name="Koehrsen M."/>
            <person name="Alvarado L."/>
            <person name="Berlin A."/>
            <person name="Chapman S.B."/>
            <person name="Chen Z."/>
            <person name="Freedman E."/>
            <person name="Gellesch M."/>
            <person name="Goldberg J."/>
            <person name="Griggs A."/>
            <person name="Gujja S."/>
            <person name="Heilman E.R."/>
            <person name="Heiman D."/>
            <person name="Hepburn T."/>
            <person name="Howarth C."/>
            <person name="Jen D."/>
            <person name="Larson L."/>
            <person name="Mehta T."/>
            <person name="Neiman D."/>
            <person name="Pearson M."/>
            <person name="Roberts A."/>
            <person name="Saif S."/>
            <person name="Shea T."/>
            <person name="Shenoy N."/>
            <person name="Sisk P."/>
            <person name="Stolte C."/>
            <person name="Sykes S."/>
            <person name="Walk T."/>
            <person name="White J."/>
            <person name="Yandava C."/>
            <person name="Haas B."/>
            <person name="Nusbaum C."/>
            <person name="Birren B."/>
        </authorList>
    </citation>
    <scope>NUCLEOTIDE SEQUENCE</scope>
    <source>
        <strain evidence="6">ATCC 64411</strain>
    </source>
</reference>
<dbReference type="PANTHER" id="PTHR47840">
    <property type="entry name" value="ZN(II)2CYS6 TRANSCRIPTION FACTOR (EUROFUNG)-RELATED"/>
    <property type="match status" value="1"/>
</dbReference>
<feature type="region of interest" description="Disordered" evidence="4">
    <location>
        <begin position="356"/>
        <end position="423"/>
    </location>
</feature>
<feature type="compositionally biased region" description="Polar residues" evidence="4">
    <location>
        <begin position="357"/>
        <end position="377"/>
    </location>
</feature>
<reference evidence="8" key="2">
    <citation type="submission" date="2010-05" db="EMBL/GenBank/DDBJ databases">
        <title>The genome sequence of Magnaporthe poae strain ATCC 64411.</title>
        <authorList>
            <person name="Ma L.-J."/>
            <person name="Dead R."/>
            <person name="Young S."/>
            <person name="Zeng Q."/>
            <person name="Koehrsen M."/>
            <person name="Alvarado L."/>
            <person name="Berlin A."/>
            <person name="Chapman S.B."/>
            <person name="Chen Z."/>
            <person name="Freedman E."/>
            <person name="Gellesch M."/>
            <person name="Goldberg J."/>
            <person name="Griggs A."/>
            <person name="Gujja S."/>
            <person name="Heilman E.R."/>
            <person name="Heiman D."/>
            <person name="Hepburn T."/>
            <person name="Howarth C."/>
            <person name="Jen D."/>
            <person name="Larson L."/>
            <person name="Mehta T."/>
            <person name="Neiman D."/>
            <person name="Pearson M."/>
            <person name="Roberts A."/>
            <person name="Saif S."/>
            <person name="Shea T."/>
            <person name="Shenoy N."/>
            <person name="Sisk P."/>
            <person name="Stolte C."/>
            <person name="Sykes S."/>
            <person name="Walk T."/>
            <person name="White J."/>
            <person name="Yandava C."/>
            <person name="Haas B."/>
            <person name="Nusbaum C."/>
            <person name="Birren B."/>
        </authorList>
    </citation>
    <scope>NUCLEOTIDE SEQUENCE [LARGE SCALE GENOMIC DNA]</scope>
    <source>
        <strain evidence="8">ATCC 64411 / 73-15</strain>
    </source>
</reference>
<evidence type="ECO:0000313" key="6">
    <source>
        <dbReference type="EMBL" id="KLU85747.1"/>
    </source>
</evidence>
<evidence type="ECO:0000256" key="1">
    <source>
        <dbReference type="ARBA" id="ARBA00023015"/>
    </source>
</evidence>
<dbReference type="VEuPathDB" id="FungiDB:MAPG_04767"/>
<evidence type="ECO:0000256" key="2">
    <source>
        <dbReference type="ARBA" id="ARBA00023163"/>
    </source>
</evidence>
<dbReference type="AlphaFoldDB" id="A0A0C4DXL3"/>
<dbReference type="EMBL" id="ADBL01001115">
    <property type="status" value="NOT_ANNOTATED_CDS"/>
    <property type="molecule type" value="Genomic_DNA"/>
</dbReference>
<dbReference type="GO" id="GO:0008270">
    <property type="term" value="F:zinc ion binding"/>
    <property type="evidence" value="ECO:0007669"/>
    <property type="project" value="InterPro"/>
</dbReference>
<keyword evidence="8" id="KW-1185">Reference proteome</keyword>
<dbReference type="OrthoDB" id="5392779at2759"/>
<feature type="domain" description="Xylanolytic transcriptional activator regulatory" evidence="5">
    <location>
        <begin position="29"/>
        <end position="101"/>
    </location>
</feature>
<evidence type="ECO:0000313" key="8">
    <source>
        <dbReference type="Proteomes" id="UP000011715"/>
    </source>
</evidence>
<evidence type="ECO:0000313" key="7">
    <source>
        <dbReference type="EnsemblFungi" id="MAPG_04767T0"/>
    </source>
</evidence>
<keyword evidence="3" id="KW-0539">Nucleus</keyword>
<dbReference type="STRING" id="644358.A0A0C4DXL3"/>
<name>A0A0C4DXL3_MAGP6</name>
<dbReference type="GO" id="GO:0006351">
    <property type="term" value="P:DNA-templated transcription"/>
    <property type="evidence" value="ECO:0007669"/>
    <property type="project" value="InterPro"/>
</dbReference>
<evidence type="ECO:0000259" key="5">
    <source>
        <dbReference type="SMART" id="SM00906"/>
    </source>
</evidence>
<evidence type="ECO:0000256" key="4">
    <source>
        <dbReference type="SAM" id="MobiDB-lite"/>
    </source>
</evidence>
<accession>A0A0C4DXL3</accession>
<dbReference type="EnsemblFungi" id="MAPG_04767T0">
    <property type="protein sequence ID" value="MAPG_04767T0"/>
    <property type="gene ID" value="MAPG_04767"/>
</dbReference>
<dbReference type="eggNOG" id="ENOG502SJ8Q">
    <property type="taxonomic scope" value="Eukaryota"/>
</dbReference>
<dbReference type="Proteomes" id="UP000011715">
    <property type="component" value="Unassembled WGS sequence"/>
</dbReference>
<dbReference type="EMBL" id="GL876968">
    <property type="protein sequence ID" value="KLU85747.1"/>
    <property type="molecule type" value="Genomic_DNA"/>
</dbReference>
<protein>
    <recommendedName>
        <fullName evidence="5">Xylanolytic transcriptional activator regulatory domain-containing protein</fullName>
    </recommendedName>
</protein>
<gene>
    <name evidence="6" type="ORF">MAPG_04767</name>
</gene>
<dbReference type="SMART" id="SM00906">
    <property type="entry name" value="Fungal_trans"/>
    <property type="match status" value="1"/>
</dbReference>
<dbReference type="PANTHER" id="PTHR47840:SF1">
    <property type="entry name" value="ZN(II)2CYS6 TRANSCRIPTION FACTOR (EUROFUNG)"/>
    <property type="match status" value="1"/>
</dbReference>
<organism evidence="7 8">
    <name type="scientific">Magnaporthiopsis poae (strain ATCC 64411 / 73-15)</name>
    <name type="common">Kentucky bluegrass fungus</name>
    <name type="synonym">Magnaporthe poae</name>
    <dbReference type="NCBI Taxonomy" id="644358"/>
    <lineage>
        <taxon>Eukaryota</taxon>
        <taxon>Fungi</taxon>
        <taxon>Dikarya</taxon>
        <taxon>Ascomycota</taxon>
        <taxon>Pezizomycotina</taxon>
        <taxon>Sordariomycetes</taxon>
        <taxon>Sordariomycetidae</taxon>
        <taxon>Magnaporthales</taxon>
        <taxon>Magnaporthaceae</taxon>
        <taxon>Magnaporthiopsis</taxon>
    </lineage>
</organism>
<dbReference type="OMA" id="IFIRENH"/>
<proteinExistence type="predicted"/>